<accession>A0A7R8CYE2</accession>
<dbReference type="InterPro" id="IPR036869">
    <property type="entry name" value="J_dom_sf"/>
</dbReference>
<dbReference type="Proteomes" id="UP000675881">
    <property type="component" value="Chromosome 6"/>
</dbReference>
<evidence type="ECO:0000313" key="9">
    <source>
        <dbReference type="EMBL" id="CAF2968905.1"/>
    </source>
</evidence>
<comment type="subcellular location">
    <subcellularLocation>
        <location evidence="1">Mitochondrion inner membrane</location>
        <topology evidence="1">Peripheral membrane protein</topology>
    </subcellularLocation>
</comment>
<evidence type="ECO:0000256" key="5">
    <source>
        <dbReference type="ARBA" id="ARBA00022927"/>
    </source>
</evidence>
<keyword evidence="10" id="KW-1185">Reference proteome</keyword>
<reference evidence="9" key="1">
    <citation type="submission" date="2021-02" db="EMBL/GenBank/DDBJ databases">
        <authorList>
            <person name="Bekaert M."/>
        </authorList>
    </citation>
    <scope>NUCLEOTIDE SEQUENCE</scope>
    <source>
        <strain evidence="9">IoA-00</strain>
    </source>
</reference>
<evidence type="ECO:0000313" key="10">
    <source>
        <dbReference type="Proteomes" id="UP000675881"/>
    </source>
</evidence>
<dbReference type="InterPro" id="IPR005341">
    <property type="entry name" value="Tim16"/>
</dbReference>
<dbReference type="GO" id="GO:0030150">
    <property type="term" value="P:protein import into mitochondrial matrix"/>
    <property type="evidence" value="ECO:0007669"/>
    <property type="project" value="InterPro"/>
</dbReference>
<evidence type="ECO:0000256" key="2">
    <source>
        <dbReference type="ARBA" id="ARBA00008817"/>
    </source>
</evidence>
<keyword evidence="6" id="KW-0811">Translocation</keyword>
<keyword evidence="8" id="KW-0472">Membrane</keyword>
<keyword evidence="4" id="KW-0999">Mitochondrion inner membrane</keyword>
<evidence type="ECO:0000256" key="1">
    <source>
        <dbReference type="ARBA" id="ARBA00004637"/>
    </source>
</evidence>
<evidence type="ECO:0000256" key="8">
    <source>
        <dbReference type="ARBA" id="ARBA00023136"/>
    </source>
</evidence>
<protein>
    <submittedName>
        <fullName evidence="9">PAM16</fullName>
    </submittedName>
</protein>
<dbReference type="EMBL" id="HG994585">
    <property type="protein sequence ID" value="CAF2968905.1"/>
    <property type="molecule type" value="Genomic_DNA"/>
</dbReference>
<dbReference type="PANTHER" id="PTHR12388">
    <property type="entry name" value="MITOCHONDRIA ASSOCIATED GRANULOCYTE MACROPHAGE CSF SIGNALING MOLECULE"/>
    <property type="match status" value="1"/>
</dbReference>
<evidence type="ECO:0000256" key="4">
    <source>
        <dbReference type="ARBA" id="ARBA00022792"/>
    </source>
</evidence>
<dbReference type="OrthoDB" id="10262892at2759"/>
<dbReference type="GO" id="GO:0005744">
    <property type="term" value="C:TIM23 mitochondrial import inner membrane translocase complex"/>
    <property type="evidence" value="ECO:0007669"/>
    <property type="project" value="InterPro"/>
</dbReference>
<dbReference type="AlphaFoldDB" id="A0A7R8CYE2"/>
<gene>
    <name evidence="9" type="ORF">LSAA_11333</name>
</gene>
<evidence type="ECO:0000256" key="6">
    <source>
        <dbReference type="ARBA" id="ARBA00023010"/>
    </source>
</evidence>
<keyword evidence="5" id="KW-0653">Protein transport</keyword>
<proteinExistence type="inferred from homology"/>
<keyword evidence="3" id="KW-0813">Transport</keyword>
<name>A0A7R8CYE2_LEPSM</name>
<dbReference type="Gene3D" id="1.10.287.110">
    <property type="entry name" value="DnaJ domain"/>
    <property type="match status" value="1"/>
</dbReference>
<evidence type="ECO:0000256" key="3">
    <source>
        <dbReference type="ARBA" id="ARBA00022448"/>
    </source>
</evidence>
<dbReference type="PANTHER" id="PTHR12388:SF0">
    <property type="entry name" value="MITOCHONDRIAL IMPORT INNER MEMBRANE TRANSLOCASE SUBUNIT TIM16"/>
    <property type="match status" value="1"/>
</dbReference>
<dbReference type="Pfam" id="PF03656">
    <property type="entry name" value="Pam16"/>
    <property type="match status" value="1"/>
</dbReference>
<keyword evidence="7" id="KW-0496">Mitochondrion</keyword>
<evidence type="ECO:0000256" key="7">
    <source>
        <dbReference type="ARBA" id="ARBA00023128"/>
    </source>
</evidence>
<organism evidence="9 10">
    <name type="scientific">Lepeophtheirus salmonis</name>
    <name type="common">Salmon louse</name>
    <name type="synonym">Caligus salmonis</name>
    <dbReference type="NCBI Taxonomy" id="72036"/>
    <lineage>
        <taxon>Eukaryota</taxon>
        <taxon>Metazoa</taxon>
        <taxon>Ecdysozoa</taxon>
        <taxon>Arthropoda</taxon>
        <taxon>Crustacea</taxon>
        <taxon>Multicrustacea</taxon>
        <taxon>Hexanauplia</taxon>
        <taxon>Copepoda</taxon>
        <taxon>Siphonostomatoida</taxon>
        <taxon>Caligidae</taxon>
        <taxon>Lepeophtheirus</taxon>
    </lineage>
</organism>
<comment type="similarity">
    <text evidence="2">Belongs to the TIM16/PAM16 family.</text>
</comment>
<sequence>MAKQLAQLVIAGLQVVGKAFTKAVREEVRLSQEAAKRHSSNTKDQTAHATENMRLGMTLDEAKQILDVDMNDKSKGGSFYLQSKVVRAKERIDQEIHLESNKQGPDSK</sequence>